<dbReference type="EMBL" id="BARS01006124">
    <property type="protein sequence ID" value="GAF83496.1"/>
    <property type="molecule type" value="Genomic_DNA"/>
</dbReference>
<sequence>TESELEAIGKAVMVIGSDVDLPEETKGQRIFLVGNCTLNSGLKGKRIEGCPPPGIHVKKCLKGH</sequence>
<dbReference type="AlphaFoldDB" id="X0T865"/>
<accession>X0T865</accession>
<organism evidence="1">
    <name type="scientific">marine sediment metagenome</name>
    <dbReference type="NCBI Taxonomy" id="412755"/>
    <lineage>
        <taxon>unclassified sequences</taxon>
        <taxon>metagenomes</taxon>
        <taxon>ecological metagenomes</taxon>
    </lineage>
</organism>
<reference evidence="1" key="1">
    <citation type="journal article" date="2014" name="Front. Microbiol.">
        <title>High frequency of phylogenetically diverse reductive dehalogenase-homologous genes in deep subseafloor sedimentary metagenomes.</title>
        <authorList>
            <person name="Kawai M."/>
            <person name="Futagami T."/>
            <person name="Toyoda A."/>
            <person name="Takaki Y."/>
            <person name="Nishi S."/>
            <person name="Hori S."/>
            <person name="Arai W."/>
            <person name="Tsubouchi T."/>
            <person name="Morono Y."/>
            <person name="Uchiyama I."/>
            <person name="Ito T."/>
            <person name="Fujiyama A."/>
            <person name="Inagaki F."/>
            <person name="Takami H."/>
        </authorList>
    </citation>
    <scope>NUCLEOTIDE SEQUENCE</scope>
    <source>
        <strain evidence="1">Expedition CK06-06</strain>
    </source>
</reference>
<name>X0T865_9ZZZZ</name>
<proteinExistence type="predicted"/>
<protein>
    <submittedName>
        <fullName evidence="1">Uncharacterized protein</fullName>
    </submittedName>
</protein>
<feature type="non-terminal residue" evidence="1">
    <location>
        <position position="1"/>
    </location>
</feature>
<gene>
    <name evidence="1" type="ORF">S01H1_11973</name>
</gene>
<evidence type="ECO:0000313" key="1">
    <source>
        <dbReference type="EMBL" id="GAF83496.1"/>
    </source>
</evidence>
<comment type="caution">
    <text evidence="1">The sequence shown here is derived from an EMBL/GenBank/DDBJ whole genome shotgun (WGS) entry which is preliminary data.</text>
</comment>